<dbReference type="PANTHER" id="PTHR38434:SF1">
    <property type="entry name" value="BLL2549 PROTEIN"/>
    <property type="match status" value="1"/>
</dbReference>
<evidence type="ECO:0000313" key="4">
    <source>
        <dbReference type="EMBL" id="NYF88518.1"/>
    </source>
</evidence>
<dbReference type="Pfam" id="PF10101">
    <property type="entry name" value="DUF2339"/>
    <property type="match status" value="2"/>
</dbReference>
<name>A0A852V6A1_9BACT</name>
<keyword evidence="1" id="KW-0175">Coiled coil</keyword>
<evidence type="ECO:0000256" key="1">
    <source>
        <dbReference type="SAM" id="Coils"/>
    </source>
</evidence>
<feature type="transmembrane region" description="Helical" evidence="3">
    <location>
        <begin position="258"/>
        <end position="276"/>
    </location>
</feature>
<keyword evidence="3" id="KW-0812">Transmembrane</keyword>
<feature type="transmembrane region" description="Helical" evidence="3">
    <location>
        <begin position="149"/>
        <end position="169"/>
    </location>
</feature>
<feature type="coiled-coil region" evidence="1">
    <location>
        <begin position="54"/>
        <end position="81"/>
    </location>
</feature>
<evidence type="ECO:0000256" key="3">
    <source>
        <dbReference type="SAM" id="Phobius"/>
    </source>
</evidence>
<sequence>MYFTHPYRKDYQLTVFSTTPTHDSGKVVAMASGDLQDGQNQDEQNQDRPKPNEQAQLAATLAAFSARIESLEQQLAELRSTPSLRARKLSSPPPPPFPEPTPPNLSRNLPKASGSLEDRIGSQLFSRIGIVALLIATTLFLKWAIDNHWIGPTGRILAGLIAGVAVVVWSERFRRQGFNAFSYALKAIGSGTLYLSLWAAFQLYHLLPAGVALSAMILVTAWNAYMAWSQNSQILAAYALAGAFATPLLLSTGGNHEVFLFTYILAIDVATVLLVRLKPWPRLLFGAFPLTVAFFIGWYIEWFDVYNTAKPLVVTEIFIGLFFLTFLAPSLRTRQNEEHPSTPITEILLPLANAAFAALAFYSVLQDTGNHDLLPWLAVLFAALYLGLMRLPQPRVTSAVHLSLAIVFLTIAIPLKASGRWIIVGWLAEGAALLWIAARLSSPAPDKTPEPAPLILRRLAAAALILGICGLLVEPFWLNERIDTAFLNLRFATALFGLAALGLSAFFAHGPIRYSGQQNKAFPNWLTIAGSSIVAFNFIAILACLRELDSAWSVNAGNPEADLQKALAISAFLMLYGAGLLAIGFWKRSAFIRWQALLLLVFTIGKAFLYDLRNLSQGYRVLSFLGLGALLMAISFAYQKDWLALRLPNPTSEPQLPKHDGGDQ</sequence>
<keyword evidence="3" id="KW-0472">Membrane</keyword>
<proteinExistence type="predicted"/>
<evidence type="ECO:0000313" key="5">
    <source>
        <dbReference type="Proteomes" id="UP000564385"/>
    </source>
</evidence>
<feature type="transmembrane region" description="Helical" evidence="3">
    <location>
        <begin position="590"/>
        <end position="609"/>
    </location>
</feature>
<feature type="transmembrane region" description="Helical" evidence="3">
    <location>
        <begin position="522"/>
        <end position="543"/>
    </location>
</feature>
<feature type="transmembrane region" description="Helical" evidence="3">
    <location>
        <begin position="621"/>
        <end position="638"/>
    </location>
</feature>
<comment type="caution">
    <text evidence="4">The sequence shown here is derived from an EMBL/GenBank/DDBJ whole genome shotgun (WGS) entry which is preliminary data.</text>
</comment>
<feature type="transmembrane region" description="Helical" evidence="3">
    <location>
        <begin position="398"/>
        <end position="415"/>
    </location>
</feature>
<feature type="transmembrane region" description="Helical" evidence="3">
    <location>
        <begin position="563"/>
        <end position="583"/>
    </location>
</feature>
<dbReference type="InterPro" id="IPR019286">
    <property type="entry name" value="DUF2339_TM"/>
</dbReference>
<feature type="transmembrane region" description="Helical" evidence="3">
    <location>
        <begin position="489"/>
        <end position="510"/>
    </location>
</feature>
<feature type="transmembrane region" description="Helical" evidence="3">
    <location>
        <begin position="207"/>
        <end position="228"/>
    </location>
</feature>
<feature type="transmembrane region" description="Helical" evidence="3">
    <location>
        <begin position="312"/>
        <end position="331"/>
    </location>
</feature>
<accession>A0A852V6A1</accession>
<gene>
    <name evidence="4" type="ORF">HDF08_000585</name>
</gene>
<organism evidence="4 5">
    <name type="scientific">Tunturiibacter lichenicola</name>
    <dbReference type="NCBI Taxonomy" id="2051959"/>
    <lineage>
        <taxon>Bacteria</taxon>
        <taxon>Pseudomonadati</taxon>
        <taxon>Acidobacteriota</taxon>
        <taxon>Terriglobia</taxon>
        <taxon>Terriglobales</taxon>
        <taxon>Acidobacteriaceae</taxon>
        <taxon>Tunturiibacter</taxon>
    </lineage>
</organism>
<feature type="transmembrane region" description="Helical" evidence="3">
    <location>
        <begin position="181"/>
        <end position="201"/>
    </location>
</feature>
<protein>
    <submittedName>
        <fullName evidence="4">Membrane protein</fullName>
    </submittedName>
</protein>
<dbReference type="PANTHER" id="PTHR38434">
    <property type="entry name" value="BLL2549 PROTEIN"/>
    <property type="match status" value="1"/>
</dbReference>
<feature type="transmembrane region" description="Helical" evidence="3">
    <location>
        <begin position="343"/>
        <end position="361"/>
    </location>
</feature>
<feature type="transmembrane region" description="Helical" evidence="3">
    <location>
        <begin position="124"/>
        <end position="143"/>
    </location>
</feature>
<feature type="transmembrane region" description="Helical" evidence="3">
    <location>
        <begin position="283"/>
        <end position="300"/>
    </location>
</feature>
<feature type="transmembrane region" description="Helical" evidence="3">
    <location>
        <begin position="421"/>
        <end position="438"/>
    </location>
</feature>
<feature type="region of interest" description="Disordered" evidence="2">
    <location>
        <begin position="82"/>
        <end position="113"/>
    </location>
</feature>
<feature type="transmembrane region" description="Helical" evidence="3">
    <location>
        <begin position="459"/>
        <end position="477"/>
    </location>
</feature>
<reference evidence="4 5" key="1">
    <citation type="submission" date="2020-07" db="EMBL/GenBank/DDBJ databases">
        <title>Genomic Encyclopedia of Type Strains, Phase IV (KMG-V): Genome sequencing to study the core and pangenomes of soil and plant-associated prokaryotes.</title>
        <authorList>
            <person name="Whitman W."/>
        </authorList>
    </citation>
    <scope>NUCLEOTIDE SEQUENCE [LARGE SCALE GENOMIC DNA]</scope>
    <source>
        <strain evidence="4 5">M8UP22</strain>
    </source>
</reference>
<dbReference type="AlphaFoldDB" id="A0A852V6A1"/>
<keyword evidence="3" id="KW-1133">Transmembrane helix</keyword>
<evidence type="ECO:0000256" key="2">
    <source>
        <dbReference type="SAM" id="MobiDB-lite"/>
    </source>
</evidence>
<dbReference type="EMBL" id="JACCCU010000001">
    <property type="protein sequence ID" value="NYF88518.1"/>
    <property type="molecule type" value="Genomic_DNA"/>
</dbReference>
<feature type="transmembrane region" description="Helical" evidence="3">
    <location>
        <begin position="235"/>
        <end position="252"/>
    </location>
</feature>
<feature type="compositionally biased region" description="Pro residues" evidence="2">
    <location>
        <begin position="91"/>
        <end position="103"/>
    </location>
</feature>
<dbReference type="Proteomes" id="UP000564385">
    <property type="component" value="Unassembled WGS sequence"/>
</dbReference>